<accession>A0A5R9GAL6</accession>
<proteinExistence type="predicted"/>
<protein>
    <submittedName>
        <fullName evidence="1">S-adenosylmethionine decarboxylase</fullName>
    </submittedName>
</protein>
<dbReference type="EMBL" id="VCIW01000002">
    <property type="protein sequence ID" value="TLS53507.1"/>
    <property type="molecule type" value="Genomic_DNA"/>
</dbReference>
<dbReference type="Proteomes" id="UP000309676">
    <property type="component" value="Unassembled WGS sequence"/>
</dbReference>
<reference evidence="1 2" key="1">
    <citation type="submission" date="2019-05" db="EMBL/GenBank/DDBJ databases">
        <authorList>
            <person name="Narsing Rao M.P."/>
            <person name="Li W.J."/>
        </authorList>
    </citation>
    <scope>NUCLEOTIDE SEQUENCE [LARGE SCALE GENOMIC DNA]</scope>
    <source>
        <strain evidence="1 2">SYSU_K30003</strain>
    </source>
</reference>
<dbReference type="OrthoDB" id="2594503at2"/>
<evidence type="ECO:0000313" key="1">
    <source>
        <dbReference type="EMBL" id="TLS53507.1"/>
    </source>
</evidence>
<gene>
    <name evidence="1" type="ORF">FE782_04345</name>
</gene>
<dbReference type="AlphaFoldDB" id="A0A5R9GAL6"/>
<dbReference type="RefSeq" id="WP_138192825.1">
    <property type="nucleotide sequence ID" value="NZ_VCIW01000002.1"/>
</dbReference>
<evidence type="ECO:0000313" key="2">
    <source>
        <dbReference type="Proteomes" id="UP000309676"/>
    </source>
</evidence>
<sequence length="174" mass="18625">MRKGPKLLLWSVVIGMALVTLFQWIAAFGDGEAPKADARRMLFEASLFQVELLAGHAAEAASAGSTGELDGLKQAAYSVEYTHARFSDALGRGVPELRSAGVLMELLVRLQIGGERKLKAEEAEVLAAAAPYLSELHDAYAELFAEDGALDAAAAERIRLADEEIAALLEREGK</sequence>
<name>A0A5R9GAL6_9BACL</name>
<keyword evidence="2" id="KW-1185">Reference proteome</keyword>
<comment type="caution">
    <text evidence="1">The sequence shown here is derived from an EMBL/GenBank/DDBJ whole genome shotgun (WGS) entry which is preliminary data.</text>
</comment>
<organism evidence="1 2">
    <name type="scientific">Paenibacillus antri</name>
    <dbReference type="NCBI Taxonomy" id="2582848"/>
    <lineage>
        <taxon>Bacteria</taxon>
        <taxon>Bacillati</taxon>
        <taxon>Bacillota</taxon>
        <taxon>Bacilli</taxon>
        <taxon>Bacillales</taxon>
        <taxon>Paenibacillaceae</taxon>
        <taxon>Paenibacillus</taxon>
    </lineage>
</organism>